<dbReference type="EMBL" id="BNCD01000005">
    <property type="protein sequence ID" value="GHH76263.1"/>
    <property type="molecule type" value="Genomic_DNA"/>
</dbReference>
<keyword evidence="2" id="KW-0489">Methyltransferase</keyword>
<dbReference type="AlphaFoldDB" id="A0A919G280"/>
<keyword evidence="6" id="KW-1185">Reference proteome</keyword>
<gene>
    <name evidence="5" type="ORF">GCM10018793_21480</name>
</gene>
<accession>A0A919G280</accession>
<dbReference type="InterPro" id="IPR029063">
    <property type="entry name" value="SAM-dependent_MTases_sf"/>
</dbReference>
<comment type="similarity">
    <text evidence="1">Belongs to the methyltransferase superfamily.</text>
</comment>
<dbReference type="Proteomes" id="UP000603708">
    <property type="component" value="Unassembled WGS sequence"/>
</dbReference>
<dbReference type="InterPro" id="IPR013216">
    <property type="entry name" value="Methyltransf_11"/>
</dbReference>
<dbReference type="PANTHER" id="PTHR44942:SF4">
    <property type="entry name" value="METHYLTRANSFERASE TYPE 11 DOMAIN-CONTAINING PROTEIN"/>
    <property type="match status" value="1"/>
</dbReference>
<evidence type="ECO:0000256" key="1">
    <source>
        <dbReference type="ARBA" id="ARBA00008361"/>
    </source>
</evidence>
<evidence type="ECO:0000313" key="5">
    <source>
        <dbReference type="EMBL" id="GHH76263.1"/>
    </source>
</evidence>
<reference evidence="5" key="2">
    <citation type="submission" date="2020-09" db="EMBL/GenBank/DDBJ databases">
        <authorList>
            <person name="Sun Q."/>
            <person name="Ohkuma M."/>
        </authorList>
    </citation>
    <scope>NUCLEOTIDE SEQUENCE</scope>
    <source>
        <strain evidence="5">JCM 5069</strain>
    </source>
</reference>
<organism evidence="5 6">
    <name type="scientific">Streptomyces sulfonofaciens</name>
    <dbReference type="NCBI Taxonomy" id="68272"/>
    <lineage>
        <taxon>Bacteria</taxon>
        <taxon>Bacillati</taxon>
        <taxon>Actinomycetota</taxon>
        <taxon>Actinomycetes</taxon>
        <taxon>Kitasatosporales</taxon>
        <taxon>Streptomycetaceae</taxon>
        <taxon>Streptomyces</taxon>
    </lineage>
</organism>
<dbReference type="GO" id="GO:0032259">
    <property type="term" value="P:methylation"/>
    <property type="evidence" value="ECO:0007669"/>
    <property type="project" value="UniProtKB-KW"/>
</dbReference>
<dbReference type="InterPro" id="IPR051052">
    <property type="entry name" value="Diverse_substrate_MTase"/>
</dbReference>
<evidence type="ECO:0000256" key="2">
    <source>
        <dbReference type="ARBA" id="ARBA00022603"/>
    </source>
</evidence>
<proteinExistence type="inferred from homology"/>
<sequence length="282" mass="29959">MGGAAPLEGVTAPLEGCRAVRHAGPVTVDFGRTSQDYARYRTVFPPELFTRLAAMGVGRAGQRVADLGTGTGVLARGFAAAGCAVTGVDIAPKLLEEARGQDAAAGLEVAYRCAPAEDTGLAGGAWDVVSAGQCWHWFDRPRAAAEARRLLVPGGAVVVCHRDYLVLPGNVCEASEELVLAHHPQWPLAGGTGIHAEWTLDILRAGFGGLETFSFDVEVPFTHEAWRGRMRSCNGVGASLPEAGVAAYDSDLARLLDERFPEEPLMVPHRIWALVARRGPRD</sequence>
<evidence type="ECO:0000259" key="4">
    <source>
        <dbReference type="Pfam" id="PF08241"/>
    </source>
</evidence>
<protein>
    <recommendedName>
        <fullName evidence="4">Methyltransferase type 11 domain-containing protein</fullName>
    </recommendedName>
</protein>
<dbReference type="PANTHER" id="PTHR44942">
    <property type="entry name" value="METHYLTRANSF_11 DOMAIN-CONTAINING PROTEIN"/>
    <property type="match status" value="1"/>
</dbReference>
<dbReference type="Pfam" id="PF08241">
    <property type="entry name" value="Methyltransf_11"/>
    <property type="match status" value="1"/>
</dbReference>
<dbReference type="Gene3D" id="3.40.50.150">
    <property type="entry name" value="Vaccinia Virus protein VP39"/>
    <property type="match status" value="1"/>
</dbReference>
<dbReference type="GO" id="GO:0008757">
    <property type="term" value="F:S-adenosylmethionine-dependent methyltransferase activity"/>
    <property type="evidence" value="ECO:0007669"/>
    <property type="project" value="InterPro"/>
</dbReference>
<reference evidence="5" key="1">
    <citation type="journal article" date="2014" name="Int. J. Syst. Evol. Microbiol.">
        <title>Complete genome sequence of Corynebacterium casei LMG S-19264T (=DSM 44701T), isolated from a smear-ripened cheese.</title>
        <authorList>
            <consortium name="US DOE Joint Genome Institute (JGI-PGF)"/>
            <person name="Walter F."/>
            <person name="Albersmeier A."/>
            <person name="Kalinowski J."/>
            <person name="Ruckert C."/>
        </authorList>
    </citation>
    <scope>NUCLEOTIDE SEQUENCE</scope>
    <source>
        <strain evidence="5">JCM 5069</strain>
    </source>
</reference>
<dbReference type="SUPFAM" id="SSF53335">
    <property type="entry name" value="S-adenosyl-L-methionine-dependent methyltransferases"/>
    <property type="match status" value="1"/>
</dbReference>
<evidence type="ECO:0000313" key="6">
    <source>
        <dbReference type="Proteomes" id="UP000603708"/>
    </source>
</evidence>
<keyword evidence="3" id="KW-0808">Transferase</keyword>
<comment type="caution">
    <text evidence="5">The sequence shown here is derived from an EMBL/GenBank/DDBJ whole genome shotgun (WGS) entry which is preliminary data.</text>
</comment>
<dbReference type="CDD" id="cd02440">
    <property type="entry name" value="AdoMet_MTases"/>
    <property type="match status" value="1"/>
</dbReference>
<feature type="domain" description="Methyltransferase type 11" evidence="4">
    <location>
        <begin position="66"/>
        <end position="159"/>
    </location>
</feature>
<name>A0A919G280_9ACTN</name>
<evidence type="ECO:0000256" key="3">
    <source>
        <dbReference type="ARBA" id="ARBA00022679"/>
    </source>
</evidence>